<evidence type="ECO:0000313" key="3">
    <source>
        <dbReference type="EMBL" id="MBA4612776.1"/>
    </source>
</evidence>
<dbReference type="Proteomes" id="UP000559404">
    <property type="component" value="Unassembled WGS sequence"/>
</dbReference>
<organism evidence="3 4">
    <name type="scientific">Stappia taiwanensis</name>
    <dbReference type="NCBI Taxonomy" id="992267"/>
    <lineage>
        <taxon>Bacteria</taxon>
        <taxon>Pseudomonadati</taxon>
        <taxon>Pseudomonadota</taxon>
        <taxon>Alphaproteobacteria</taxon>
        <taxon>Hyphomicrobiales</taxon>
        <taxon>Stappiaceae</taxon>
        <taxon>Stappia</taxon>
    </lineage>
</organism>
<dbReference type="RefSeq" id="WP_181760968.1">
    <property type="nucleotide sequence ID" value="NZ_BMCR01000003.1"/>
</dbReference>
<feature type="domain" description="TadE-like" evidence="2">
    <location>
        <begin position="20"/>
        <end position="61"/>
    </location>
</feature>
<evidence type="ECO:0000256" key="1">
    <source>
        <dbReference type="SAM" id="Phobius"/>
    </source>
</evidence>
<dbReference type="AlphaFoldDB" id="A0A838XWA3"/>
<protein>
    <submittedName>
        <fullName evidence="3">Pilus assembly protein</fullName>
    </submittedName>
</protein>
<dbReference type="Pfam" id="PF07811">
    <property type="entry name" value="TadE"/>
    <property type="match status" value="1"/>
</dbReference>
<comment type="caution">
    <text evidence="3">The sequence shown here is derived from an EMBL/GenBank/DDBJ whole genome shotgun (WGS) entry which is preliminary data.</text>
</comment>
<evidence type="ECO:0000313" key="4">
    <source>
        <dbReference type="Proteomes" id="UP000559404"/>
    </source>
</evidence>
<proteinExistence type="predicted"/>
<feature type="transmembrane region" description="Helical" evidence="1">
    <location>
        <begin position="21"/>
        <end position="41"/>
    </location>
</feature>
<sequence>MGARQQIGRIVARFADNRQGVAAVEFALVLPFMVLLFIGMLELNNALTLDRKVSQASSAVADLVAQADKLSSGEIADILKMGDVILSPYPGTDLKLVVASIWIKDVDKPQVVWSRASNTGAWASGGAPPIPLPAELTKTKNTYLIVATTEYAFTPMFSGLVKDIFGTGTITLGDTYYLRPRISTNVTCCS</sequence>
<reference evidence="3 4" key="1">
    <citation type="submission" date="2020-07" db="EMBL/GenBank/DDBJ databases">
        <authorList>
            <person name="Li M."/>
        </authorList>
    </citation>
    <scope>NUCLEOTIDE SEQUENCE [LARGE SCALE GENOMIC DNA]</scope>
    <source>
        <strain evidence="3 4">DSM 23284</strain>
    </source>
</reference>
<reference evidence="3 4" key="2">
    <citation type="submission" date="2020-08" db="EMBL/GenBank/DDBJ databases">
        <title>Stappia taiwanensis sp. nov., isolated from a coastal thermal spring.</title>
        <authorList>
            <person name="Kampfer P."/>
        </authorList>
    </citation>
    <scope>NUCLEOTIDE SEQUENCE [LARGE SCALE GENOMIC DNA]</scope>
    <source>
        <strain evidence="3 4">DSM 23284</strain>
    </source>
</reference>
<evidence type="ECO:0000259" key="2">
    <source>
        <dbReference type="Pfam" id="PF07811"/>
    </source>
</evidence>
<keyword evidence="1" id="KW-1133">Transmembrane helix</keyword>
<keyword evidence="4" id="KW-1185">Reference proteome</keyword>
<name>A0A838XWA3_9HYPH</name>
<gene>
    <name evidence="3" type="ORF">H1W37_14010</name>
</gene>
<accession>A0A838XWA3</accession>
<dbReference type="InterPro" id="IPR012495">
    <property type="entry name" value="TadE-like_dom"/>
</dbReference>
<dbReference type="EMBL" id="JACEON010000013">
    <property type="protein sequence ID" value="MBA4612776.1"/>
    <property type="molecule type" value="Genomic_DNA"/>
</dbReference>
<keyword evidence="1" id="KW-0812">Transmembrane</keyword>
<keyword evidence="1" id="KW-0472">Membrane</keyword>